<comment type="similarity">
    <text evidence="2">Belongs to the bZIP family. PAR subfamily.</text>
</comment>
<evidence type="ECO:0000313" key="10">
    <source>
        <dbReference type="EnsemblMetazoa" id="BGLB012411-PF"/>
    </source>
</evidence>
<dbReference type="Gene3D" id="1.20.5.170">
    <property type="match status" value="1"/>
</dbReference>
<keyword evidence="7" id="KW-0175">Coiled coil</keyword>
<reference evidence="10" key="3">
    <citation type="submission" date="2020-05" db="UniProtKB">
        <authorList>
            <consortium name="EnsemblMetazoa"/>
        </authorList>
    </citation>
    <scope>IDENTIFICATION</scope>
    <source>
        <strain evidence="10">BB02</strain>
    </source>
</reference>
<dbReference type="GO" id="GO:0000981">
    <property type="term" value="F:DNA-binding transcription factor activity, RNA polymerase II-specific"/>
    <property type="evidence" value="ECO:0007669"/>
    <property type="project" value="TreeGrafter"/>
</dbReference>
<dbReference type="InterPro" id="IPR004827">
    <property type="entry name" value="bZIP"/>
</dbReference>
<evidence type="ECO:0000256" key="8">
    <source>
        <dbReference type="SAM" id="MobiDB-lite"/>
    </source>
</evidence>
<dbReference type="Proteomes" id="UP000076420">
    <property type="component" value="Unassembled WGS sequence"/>
</dbReference>
<dbReference type="Pfam" id="PF07716">
    <property type="entry name" value="bZIP_2"/>
    <property type="match status" value="1"/>
</dbReference>
<dbReference type="SMART" id="SM00338">
    <property type="entry name" value="BRLZ"/>
    <property type="match status" value="1"/>
</dbReference>
<feature type="region of interest" description="Disordered" evidence="8">
    <location>
        <begin position="198"/>
        <end position="217"/>
    </location>
</feature>
<sequence length="312" mass="35176">MAAPSNFLGSMTLKALLEDPILKNPPVIGITDDPQKLKKEDDLPLFNYGSAFLGPNLWDNTIDNFNLEYMDLDEFLSENGIPVAGDEGIKGTNKGDDLPSKVAVSSTPSQPPSPHQYLKTPPMSPSQFLKIPPPSQHYPPISPPTAASGSKSPSPPVSPFNVEFQVSQQDLALTSIPDYGEDSTPYVPKWKVWTEENRKKNGSDEFDPRRRNFTEEELKPQPIIKKSKKVFVPEDLKDDRYWARRNKNNYAAKRSRDARRVKENQIALRAAFLEKENSCLREEMNKLRKENAKLKVRLSKYEGTSSDEAVTQ</sequence>
<feature type="domain" description="BZIP" evidence="9">
    <location>
        <begin position="238"/>
        <end position="301"/>
    </location>
</feature>
<reference evidence="10" key="2">
    <citation type="submission" date="2013-03" db="EMBL/GenBank/DDBJ databases">
        <title>Sequence assembly of the Biomphalaria glabrata genome version 4.3.</title>
        <authorList>
            <person name="Warren W."/>
            <person name="Wilson R.K."/>
            <person name="Hillier L.W."/>
            <person name="Minx P."/>
        </authorList>
    </citation>
    <scope>NUCLEOTIDE SEQUENCE</scope>
    <source>
        <strain evidence="10">BB02</strain>
    </source>
</reference>
<proteinExistence type="inferred from homology"/>
<gene>
    <name evidence="10" type="primary">106079631</name>
</gene>
<dbReference type="EnsemblMetazoa" id="BGLB012411-RF">
    <property type="protein sequence ID" value="BGLB012411-PF"/>
    <property type="gene ID" value="BGLB012411"/>
</dbReference>
<accession>A0A2C9K3B4</accession>
<evidence type="ECO:0000256" key="1">
    <source>
        <dbReference type="ARBA" id="ARBA00004123"/>
    </source>
</evidence>
<dbReference type="PANTHER" id="PTHR11988">
    <property type="entry name" value="THYROTROPH EMBRYONIC FACTOR RELATED"/>
    <property type="match status" value="1"/>
</dbReference>
<dbReference type="EnsemblMetazoa" id="BGLB012411-RD">
    <property type="protein sequence ID" value="BGLB012411-PD"/>
    <property type="gene ID" value="BGLB012411"/>
</dbReference>
<evidence type="ECO:0000256" key="6">
    <source>
        <dbReference type="ARBA" id="ARBA00023242"/>
    </source>
</evidence>
<dbReference type="EnsemblMetazoa" id="BGLB012411-RE">
    <property type="protein sequence ID" value="BGLB012411-PE"/>
    <property type="gene ID" value="BGLB012411"/>
</dbReference>
<dbReference type="CDD" id="cd14695">
    <property type="entry name" value="bZIP_HLF"/>
    <property type="match status" value="1"/>
</dbReference>
<feature type="region of interest" description="Disordered" evidence="8">
    <location>
        <begin position="86"/>
        <end position="163"/>
    </location>
</feature>
<dbReference type="InterPro" id="IPR040223">
    <property type="entry name" value="PAR_bZIP"/>
</dbReference>
<evidence type="ECO:0000256" key="4">
    <source>
        <dbReference type="ARBA" id="ARBA00023125"/>
    </source>
</evidence>
<dbReference type="GO" id="GO:0005634">
    <property type="term" value="C:nucleus"/>
    <property type="evidence" value="ECO:0007669"/>
    <property type="project" value="UniProtKB-SubCell"/>
</dbReference>
<keyword evidence="6" id="KW-0539">Nucleus</keyword>
<dbReference type="STRING" id="6526.A0A2C9K3B4"/>
<dbReference type="PANTHER" id="PTHR11988:SF27">
    <property type="entry name" value="GH27708P"/>
    <property type="match status" value="1"/>
</dbReference>
<protein>
    <recommendedName>
        <fullName evidence="9">BZIP domain-containing protein</fullName>
    </recommendedName>
</protein>
<feature type="coiled-coil region" evidence="7">
    <location>
        <begin position="270"/>
        <end position="304"/>
    </location>
</feature>
<evidence type="ECO:0000256" key="3">
    <source>
        <dbReference type="ARBA" id="ARBA00023015"/>
    </source>
</evidence>
<dbReference type="GO" id="GO:0000978">
    <property type="term" value="F:RNA polymerase II cis-regulatory region sequence-specific DNA binding"/>
    <property type="evidence" value="ECO:0007669"/>
    <property type="project" value="TreeGrafter"/>
</dbReference>
<dbReference type="FunFam" id="1.20.5.170:FF:000007">
    <property type="entry name" value="hepatic leukemia factor isoform X2"/>
    <property type="match status" value="1"/>
</dbReference>
<dbReference type="VEuPathDB" id="VectorBase:BGLAX_028448"/>
<dbReference type="PROSITE" id="PS50217">
    <property type="entry name" value="BZIP"/>
    <property type="match status" value="1"/>
</dbReference>
<evidence type="ECO:0000256" key="5">
    <source>
        <dbReference type="ARBA" id="ARBA00023163"/>
    </source>
</evidence>
<dbReference type="InterPro" id="IPR046347">
    <property type="entry name" value="bZIP_sf"/>
</dbReference>
<organism evidence="10 11">
    <name type="scientific">Biomphalaria glabrata</name>
    <name type="common">Bloodfluke planorb</name>
    <name type="synonym">Freshwater snail</name>
    <dbReference type="NCBI Taxonomy" id="6526"/>
    <lineage>
        <taxon>Eukaryota</taxon>
        <taxon>Metazoa</taxon>
        <taxon>Spiralia</taxon>
        <taxon>Lophotrochozoa</taxon>
        <taxon>Mollusca</taxon>
        <taxon>Gastropoda</taxon>
        <taxon>Heterobranchia</taxon>
        <taxon>Euthyneura</taxon>
        <taxon>Panpulmonata</taxon>
        <taxon>Hygrophila</taxon>
        <taxon>Lymnaeoidea</taxon>
        <taxon>Planorbidae</taxon>
        <taxon>Biomphalaria</taxon>
    </lineage>
</organism>
<dbReference type="AlphaFoldDB" id="A0A2C9K3B4"/>
<reference evidence="10" key="1">
    <citation type="journal article" date="2004" name="J. Parasitol.">
        <title>The mitochondrial genome of Biomphalaria glabrata (Gastropoda: Basommatophora), intermediate host of Schistosoma mansoni.</title>
        <authorList>
            <person name="DeJong R.J."/>
            <person name="Emery A.M."/>
            <person name="Adema C.M."/>
        </authorList>
    </citation>
    <scope>NUCLEOTIDE SEQUENCE</scope>
    <source>
        <strain evidence="10">BB02</strain>
    </source>
</reference>
<evidence type="ECO:0000313" key="11">
    <source>
        <dbReference type="Proteomes" id="UP000076420"/>
    </source>
</evidence>
<evidence type="ECO:0000256" key="2">
    <source>
        <dbReference type="ARBA" id="ARBA00009208"/>
    </source>
</evidence>
<name>A0A2C9K3B4_BIOGL</name>
<dbReference type="EnsemblMetazoa" id="BGLB012411-RC">
    <property type="protein sequence ID" value="BGLB012411-PC"/>
    <property type="gene ID" value="BGLB012411"/>
</dbReference>
<keyword evidence="5" id="KW-0804">Transcription</keyword>
<keyword evidence="4" id="KW-0238">DNA-binding</keyword>
<feature type="compositionally biased region" description="Pro residues" evidence="8">
    <location>
        <begin position="131"/>
        <end position="143"/>
    </location>
</feature>
<keyword evidence="3" id="KW-0805">Transcription regulation</keyword>
<dbReference type="SUPFAM" id="SSF57959">
    <property type="entry name" value="Leucine zipper domain"/>
    <property type="match status" value="1"/>
</dbReference>
<dbReference type="KEGG" id="bgt:106079631"/>
<dbReference type="RefSeq" id="XP_013096287.2">
    <property type="nucleotide sequence ID" value="XM_013240833.2"/>
</dbReference>
<dbReference type="OrthoDB" id="6022300at2759"/>
<evidence type="ECO:0000256" key="7">
    <source>
        <dbReference type="SAM" id="Coils"/>
    </source>
</evidence>
<comment type="subcellular location">
    <subcellularLocation>
        <location evidence="1">Nucleus</location>
    </subcellularLocation>
</comment>
<feature type="compositionally biased region" description="Basic and acidic residues" evidence="8">
    <location>
        <begin position="87"/>
        <end position="99"/>
    </location>
</feature>
<dbReference type="VEuPathDB" id="VectorBase:BGLB012411"/>
<evidence type="ECO:0000259" key="9">
    <source>
        <dbReference type="PROSITE" id="PS50217"/>
    </source>
</evidence>